<feature type="region of interest" description="Disordered" evidence="1">
    <location>
        <begin position="95"/>
        <end position="124"/>
    </location>
</feature>
<dbReference type="Gene3D" id="1.10.10.60">
    <property type="entry name" value="Homeodomain-like"/>
    <property type="match status" value="1"/>
</dbReference>
<dbReference type="EMBL" id="JASCZI010151138">
    <property type="protein sequence ID" value="MED6170053.1"/>
    <property type="molecule type" value="Genomic_DNA"/>
</dbReference>
<dbReference type="PROSITE" id="PS50090">
    <property type="entry name" value="MYB_LIKE"/>
    <property type="match status" value="1"/>
</dbReference>
<evidence type="ECO:0000313" key="4">
    <source>
        <dbReference type="Proteomes" id="UP001341840"/>
    </source>
</evidence>
<dbReference type="Proteomes" id="UP001341840">
    <property type="component" value="Unassembled WGS sequence"/>
</dbReference>
<evidence type="ECO:0000313" key="3">
    <source>
        <dbReference type="EMBL" id="MED6170053.1"/>
    </source>
</evidence>
<keyword evidence="4" id="KW-1185">Reference proteome</keyword>
<feature type="compositionally biased region" description="Low complexity" evidence="1">
    <location>
        <begin position="95"/>
        <end position="112"/>
    </location>
</feature>
<dbReference type="InterPro" id="IPR009057">
    <property type="entry name" value="Homeodomain-like_sf"/>
</dbReference>
<name>A0ABU6VBZ7_9FABA</name>
<comment type="caution">
    <text evidence="3">The sequence shown here is derived from an EMBL/GenBank/DDBJ whole genome shotgun (WGS) entry which is preliminary data.</text>
</comment>
<feature type="compositionally biased region" description="Polar residues" evidence="1">
    <location>
        <begin position="38"/>
        <end position="59"/>
    </location>
</feature>
<organism evidence="3 4">
    <name type="scientific">Stylosanthes scabra</name>
    <dbReference type="NCBI Taxonomy" id="79078"/>
    <lineage>
        <taxon>Eukaryota</taxon>
        <taxon>Viridiplantae</taxon>
        <taxon>Streptophyta</taxon>
        <taxon>Embryophyta</taxon>
        <taxon>Tracheophyta</taxon>
        <taxon>Spermatophyta</taxon>
        <taxon>Magnoliopsida</taxon>
        <taxon>eudicotyledons</taxon>
        <taxon>Gunneridae</taxon>
        <taxon>Pentapetalae</taxon>
        <taxon>rosids</taxon>
        <taxon>fabids</taxon>
        <taxon>Fabales</taxon>
        <taxon>Fabaceae</taxon>
        <taxon>Papilionoideae</taxon>
        <taxon>50 kb inversion clade</taxon>
        <taxon>dalbergioids sensu lato</taxon>
        <taxon>Dalbergieae</taxon>
        <taxon>Pterocarpus clade</taxon>
        <taxon>Stylosanthes</taxon>
    </lineage>
</organism>
<dbReference type="InterPro" id="IPR001005">
    <property type="entry name" value="SANT/Myb"/>
</dbReference>
<feature type="region of interest" description="Disordered" evidence="1">
    <location>
        <begin position="36"/>
        <end position="64"/>
    </location>
</feature>
<dbReference type="CDD" id="cd00167">
    <property type="entry name" value="SANT"/>
    <property type="match status" value="1"/>
</dbReference>
<feature type="domain" description="Myb-like" evidence="2">
    <location>
        <begin position="124"/>
        <end position="171"/>
    </location>
</feature>
<dbReference type="SUPFAM" id="SSF46689">
    <property type="entry name" value="Homeodomain-like"/>
    <property type="match status" value="1"/>
</dbReference>
<evidence type="ECO:0000256" key="1">
    <source>
        <dbReference type="SAM" id="MobiDB-lite"/>
    </source>
</evidence>
<dbReference type="SMART" id="SM00717">
    <property type="entry name" value="SANT"/>
    <property type="match status" value="1"/>
</dbReference>
<protein>
    <recommendedName>
        <fullName evidence="2">Myb-like domain-containing protein</fullName>
    </recommendedName>
</protein>
<evidence type="ECO:0000259" key="2">
    <source>
        <dbReference type="PROSITE" id="PS50090"/>
    </source>
</evidence>
<gene>
    <name evidence="3" type="ORF">PIB30_027096</name>
</gene>
<accession>A0ABU6VBZ7</accession>
<proteinExistence type="predicted"/>
<reference evidence="3 4" key="1">
    <citation type="journal article" date="2023" name="Plants (Basel)">
        <title>Bridging the Gap: Combining Genomics and Transcriptomics Approaches to Understand Stylosanthes scabra, an Orphan Legume from the Brazilian Caatinga.</title>
        <authorList>
            <person name="Ferreira-Neto J.R.C."/>
            <person name="da Silva M.D."/>
            <person name="Binneck E."/>
            <person name="de Melo N.F."/>
            <person name="da Silva R.H."/>
            <person name="de Melo A.L.T.M."/>
            <person name="Pandolfi V."/>
            <person name="Bustamante F.O."/>
            <person name="Brasileiro-Vidal A.C."/>
            <person name="Benko-Iseppon A.M."/>
        </authorList>
    </citation>
    <scope>NUCLEOTIDE SEQUENCE [LARGE SCALE GENOMIC DNA]</scope>
    <source>
        <tissue evidence="3">Leaves</tissue>
    </source>
</reference>
<sequence>MSSYDSNAIMTDNEAFLEWVTHVFIDDLGANQLPPFHSNESTLQSQLHPQWQEQSQPHSQPQFECQVQLQPQPQPQWQHLQFQFQSLQIEFQPESQPQPHFHQFQPQSQPQSQPQPQPQPEPVWTEDENKAFKTLVVDSFAEVIENRWEAVATHFPRKSPEQLMERLDKLLKDVSVIRNRYMTPPLHANDTTSLQQNNNLVSSNNPIINGTTPPNFTDHQHHSVDQFLQANNSWEATMNGNQNYYNPIPPLSSVNNAAFQNNNNLVSTPIMNNGATPPYCFTDHQHQSLGELQANPWEDAINMDENHYTIPLLDMNNDISMPIMNGATPPYLTHHQHNQCLDRFQTNSWEAAIRNLSQNNYIAPPNVNNTAGQNNLVSMPIMNNGIIPPYLTYHQYQRMEEEVVAAPVENNVVAMEQNQPENQAMGADDNNNNRRKIDHWTKEEHANGVQSGLELEIKLKEVTQARRTC</sequence>